<evidence type="ECO:0000313" key="7">
    <source>
        <dbReference type="Proteomes" id="UP000708208"/>
    </source>
</evidence>
<evidence type="ECO:0000256" key="2">
    <source>
        <dbReference type="ARBA" id="ARBA00022786"/>
    </source>
</evidence>
<evidence type="ECO:0000313" key="6">
    <source>
        <dbReference type="EMBL" id="CAG7838404.1"/>
    </source>
</evidence>
<comment type="caution">
    <text evidence="6">The sequence shown here is derived from an EMBL/GenBank/DDBJ whole genome shotgun (WGS) entry which is preliminary data.</text>
</comment>
<dbReference type="GO" id="GO:0000932">
    <property type="term" value="C:P-body"/>
    <property type="evidence" value="ECO:0007669"/>
    <property type="project" value="TreeGrafter"/>
</dbReference>
<keyword evidence="4" id="KW-0732">Signal</keyword>
<dbReference type="SMART" id="SM00225">
    <property type="entry name" value="BTB"/>
    <property type="match status" value="1"/>
</dbReference>
<sequence>MWREETLFEFNWIEKILWIFDLLMEVQANSAEDSPSQGSSEPQSRNLRPTSNTPLQNQANLPSSSPSGRSKKSSGWGGWGSSSTSGGVSSSNSTAGGASSSNSPVVAGVNSVRNTDPVVPVETTGASTSGAGGSSGKNSHVKDVATSSKLPPHEQEDLPHNRIRRGNVCEAWQSTKSCLKERISYLFNNETLSDVSFLVGRSHVRIPGHKFVLAIGSPVFDAMFNGPLQESDNTVELPDVEPDAFLALLKFLYSDEVSVSAESVLTVLYTAKKYAVPTLEEHCVAFLKDNLTAENAFLLLSQARLFDEPQLAALCLDCIDKNTAAAINADGFIEVDVSTLCAVLERDTLRIREYTLFHAVLRWAAQECVRRDMAVTSQNQRYVLGRALNLIRFPLMPVEEFSIGVAQLELLSETELVRLFLNFNISSAFIQHKPKMEFIDRPRCYMTGKQLSVYRFQQVETRWGYNGLSDQIRFTTDRRIYVVGFGLYGGLYGTKEYRVDIQISNTLTNTVLGHHSDSFLSDGSKSTFKIMFKEPIEILPDLLYTASATLRGPDSHYGAKGQRKVGVECPDGTTVNFTFSYSSDNNNGTSFKTKQILLLGEYNNIFCVNYVFKSQFAVFAGSGIYTNNYYCQKTVEDGFDLLMLSSRLNPQAKLMPVFWEVQC</sequence>
<protein>
    <recommendedName>
        <fullName evidence="5">BTB domain-containing protein</fullName>
    </recommendedName>
</protein>
<dbReference type="SMART" id="SM00875">
    <property type="entry name" value="BACK"/>
    <property type="match status" value="1"/>
</dbReference>
<dbReference type="AlphaFoldDB" id="A0A8J2LSU4"/>
<accession>A0A8J2LSU4</accession>
<dbReference type="PANTHER" id="PTHR45774:SF3">
    <property type="entry name" value="BTB (POZ) DOMAIN-CONTAINING 2B-RELATED"/>
    <property type="match status" value="1"/>
</dbReference>
<feature type="chain" id="PRO_5035172510" description="BTB domain-containing protein" evidence="4">
    <location>
        <begin position="29"/>
        <end position="663"/>
    </location>
</feature>
<dbReference type="FunFam" id="1.25.40.420:FF:000008">
    <property type="entry name" value="BTB/POZ domain-containing protein POB1"/>
    <property type="match status" value="1"/>
</dbReference>
<organism evidence="6 7">
    <name type="scientific">Allacma fusca</name>
    <dbReference type="NCBI Taxonomy" id="39272"/>
    <lineage>
        <taxon>Eukaryota</taxon>
        <taxon>Metazoa</taxon>
        <taxon>Ecdysozoa</taxon>
        <taxon>Arthropoda</taxon>
        <taxon>Hexapoda</taxon>
        <taxon>Collembola</taxon>
        <taxon>Symphypleona</taxon>
        <taxon>Sminthuridae</taxon>
        <taxon>Allacma</taxon>
    </lineage>
</organism>
<comment type="pathway">
    <text evidence="1">Protein modification; protein ubiquitination.</text>
</comment>
<feature type="compositionally biased region" description="Polar residues" evidence="3">
    <location>
        <begin position="31"/>
        <end position="61"/>
    </location>
</feature>
<evidence type="ECO:0000256" key="4">
    <source>
        <dbReference type="SAM" id="SignalP"/>
    </source>
</evidence>
<dbReference type="GO" id="GO:0005829">
    <property type="term" value="C:cytosol"/>
    <property type="evidence" value="ECO:0007669"/>
    <property type="project" value="TreeGrafter"/>
</dbReference>
<gene>
    <name evidence="6" type="ORF">AFUS01_LOCUS47380</name>
</gene>
<feature type="signal peptide" evidence="4">
    <location>
        <begin position="1"/>
        <end position="28"/>
    </location>
</feature>
<dbReference type="InterPro" id="IPR012983">
    <property type="entry name" value="PHR"/>
</dbReference>
<name>A0A8J2LSU4_9HEXA</name>
<dbReference type="OrthoDB" id="636773at2759"/>
<dbReference type="Pfam" id="PF08005">
    <property type="entry name" value="PHR"/>
    <property type="match status" value="1"/>
</dbReference>
<dbReference type="PROSITE" id="PS50097">
    <property type="entry name" value="BTB"/>
    <property type="match status" value="1"/>
</dbReference>
<reference evidence="6" key="1">
    <citation type="submission" date="2021-06" db="EMBL/GenBank/DDBJ databases">
        <authorList>
            <person name="Hodson N. C."/>
            <person name="Mongue J. A."/>
            <person name="Jaron S. K."/>
        </authorList>
    </citation>
    <scope>NUCLEOTIDE SEQUENCE</scope>
</reference>
<dbReference type="InterPro" id="IPR000210">
    <property type="entry name" value="BTB/POZ_dom"/>
</dbReference>
<dbReference type="InterPro" id="IPR011705">
    <property type="entry name" value="BACK"/>
</dbReference>
<feature type="compositionally biased region" description="Low complexity" evidence="3">
    <location>
        <begin position="81"/>
        <end position="103"/>
    </location>
</feature>
<feature type="region of interest" description="Disordered" evidence="3">
    <location>
        <begin position="31"/>
        <end position="159"/>
    </location>
</feature>
<dbReference type="Pfam" id="PF00651">
    <property type="entry name" value="BTB"/>
    <property type="match status" value="1"/>
</dbReference>
<evidence type="ECO:0000256" key="3">
    <source>
        <dbReference type="SAM" id="MobiDB-lite"/>
    </source>
</evidence>
<dbReference type="Pfam" id="PF07707">
    <property type="entry name" value="BACK"/>
    <property type="match status" value="1"/>
</dbReference>
<dbReference type="EMBL" id="CAJVCH010571742">
    <property type="protein sequence ID" value="CAG7838404.1"/>
    <property type="molecule type" value="Genomic_DNA"/>
</dbReference>
<evidence type="ECO:0000256" key="1">
    <source>
        <dbReference type="ARBA" id="ARBA00004906"/>
    </source>
</evidence>
<keyword evidence="7" id="KW-1185">Reference proteome</keyword>
<feature type="domain" description="BTB" evidence="5">
    <location>
        <begin position="193"/>
        <end position="261"/>
    </location>
</feature>
<proteinExistence type="predicted"/>
<dbReference type="Proteomes" id="UP000708208">
    <property type="component" value="Unassembled WGS sequence"/>
</dbReference>
<dbReference type="PANTHER" id="PTHR45774">
    <property type="entry name" value="BTB/POZ DOMAIN-CONTAINING"/>
    <property type="match status" value="1"/>
</dbReference>
<evidence type="ECO:0000259" key="5">
    <source>
        <dbReference type="PROSITE" id="PS50097"/>
    </source>
</evidence>
<dbReference type="CDD" id="cd18487">
    <property type="entry name" value="BACK_BTBD1_like"/>
    <property type="match status" value="1"/>
</dbReference>
<keyword evidence="2" id="KW-0833">Ubl conjugation pathway</keyword>
<dbReference type="GO" id="GO:0022008">
    <property type="term" value="P:neurogenesis"/>
    <property type="evidence" value="ECO:0007669"/>
    <property type="project" value="TreeGrafter"/>
</dbReference>